<organism evidence="1 2">
    <name type="scientific">Mycolicibacterium wolinskyi</name>
    <dbReference type="NCBI Taxonomy" id="59750"/>
    <lineage>
        <taxon>Bacteria</taxon>
        <taxon>Bacillati</taxon>
        <taxon>Actinomycetota</taxon>
        <taxon>Actinomycetes</taxon>
        <taxon>Mycobacteriales</taxon>
        <taxon>Mycobacteriaceae</taxon>
        <taxon>Mycolicibacterium</taxon>
    </lineage>
</organism>
<dbReference type="AlphaFoldDB" id="A0A132PQI6"/>
<accession>A0A132PQI6</accession>
<keyword evidence="2" id="KW-1185">Reference proteome</keyword>
<evidence type="ECO:0000313" key="1">
    <source>
        <dbReference type="EMBL" id="KWX24565.1"/>
    </source>
</evidence>
<reference evidence="1 2" key="1">
    <citation type="submission" date="2015-07" db="EMBL/GenBank/DDBJ databases">
        <title>A draft genome sequence of Mycobacterium wolinskyi.</title>
        <authorList>
            <person name="de Man T.J."/>
            <person name="Perry K.A."/>
            <person name="Coulliette A.D."/>
            <person name="Jensen B."/>
            <person name="Toney N.C."/>
            <person name="Limbago B.M."/>
            <person name="Noble-Wang J."/>
        </authorList>
    </citation>
    <scope>NUCLEOTIDE SEQUENCE [LARGE SCALE GENOMIC DNA]</scope>
    <source>
        <strain evidence="1 2">CDC_01</strain>
    </source>
</reference>
<sequence>MAQSQHIRRARTGNGILGFVEPLLHFAGNFWWLIFPLGGMIGGGIKAVAAANERRAERRLERYRIKQQTKIEMARAAGAAKSADAAHQREMTKVLEQHDRTNARWLDYEIDIAKLLDFPVMTDMRDPLTIAFHKARSRADLLRPDDVGDLDRAAQLEYRDAVHEYVTAFDIAEAEAIRRRRSDFSAEAQERLARAQQLLRLASDDGATPQERQNAYTRAQKELDGLVVLPVTTRASIERKILGELEA</sequence>
<evidence type="ECO:0000313" key="2">
    <source>
        <dbReference type="Proteomes" id="UP000070612"/>
    </source>
</evidence>
<dbReference type="PATRIC" id="fig|59750.3.peg.5393"/>
<dbReference type="Proteomes" id="UP000070612">
    <property type="component" value="Unassembled WGS sequence"/>
</dbReference>
<name>A0A132PQI6_9MYCO</name>
<gene>
    <name evidence="1" type="ORF">AFM11_07720</name>
</gene>
<proteinExistence type="predicted"/>
<protein>
    <submittedName>
        <fullName evidence="1">Uncharacterized protein</fullName>
    </submittedName>
</protein>
<comment type="caution">
    <text evidence="1">The sequence shown here is derived from an EMBL/GenBank/DDBJ whole genome shotgun (WGS) entry which is preliminary data.</text>
</comment>
<dbReference type="EMBL" id="LGTW01000004">
    <property type="protein sequence ID" value="KWX24565.1"/>
    <property type="molecule type" value="Genomic_DNA"/>
</dbReference>
<dbReference type="STRING" id="59750.AWC31_24345"/>